<dbReference type="RefSeq" id="WP_413266177.1">
    <property type="nucleotide sequence ID" value="NZ_JBHFNR010000204.1"/>
</dbReference>
<evidence type="ECO:0000256" key="2">
    <source>
        <dbReference type="ARBA" id="ARBA00022679"/>
    </source>
</evidence>
<proteinExistence type="inferred from homology"/>
<protein>
    <recommendedName>
        <fullName evidence="4">Aminoglycoside N(3)-acetyltransferase</fullName>
        <ecNumber evidence="4">2.3.1.-</ecNumber>
    </recommendedName>
</protein>
<dbReference type="Proteomes" id="UP001576784">
    <property type="component" value="Unassembled WGS sequence"/>
</dbReference>
<evidence type="ECO:0000256" key="4">
    <source>
        <dbReference type="RuleBase" id="RU365031"/>
    </source>
</evidence>
<dbReference type="PANTHER" id="PTHR11104:SF0">
    <property type="entry name" value="SPBETA PROPHAGE-DERIVED AMINOGLYCOSIDE N(3')-ACETYLTRANSFERASE-LIKE PROTEIN YOKD"/>
    <property type="match status" value="1"/>
</dbReference>
<comment type="catalytic activity">
    <reaction evidence="4">
        <text>a 2-deoxystreptamine antibiotic + acetyl-CoA = an N(3)-acetyl-2-deoxystreptamine antibiotic + CoA + H(+)</text>
        <dbReference type="Rhea" id="RHEA:12665"/>
        <dbReference type="ChEBI" id="CHEBI:15378"/>
        <dbReference type="ChEBI" id="CHEBI:57287"/>
        <dbReference type="ChEBI" id="CHEBI:57288"/>
        <dbReference type="ChEBI" id="CHEBI:57921"/>
        <dbReference type="ChEBI" id="CHEBI:77452"/>
        <dbReference type="EC" id="2.3.1.81"/>
    </reaction>
</comment>
<keyword evidence="6" id="KW-1185">Reference proteome</keyword>
<keyword evidence="3 4" id="KW-0012">Acyltransferase</keyword>
<dbReference type="Pfam" id="PF02522">
    <property type="entry name" value="Antibiotic_NAT"/>
    <property type="match status" value="1"/>
</dbReference>
<gene>
    <name evidence="5" type="ORF">ACE1CI_26860</name>
</gene>
<comment type="caution">
    <text evidence="5">The sequence shown here is derived from an EMBL/GenBank/DDBJ whole genome shotgun (WGS) entry which is preliminary data.</text>
</comment>
<dbReference type="InterPro" id="IPR028345">
    <property type="entry name" value="Antibiotic_NAT-like"/>
</dbReference>
<evidence type="ECO:0000256" key="1">
    <source>
        <dbReference type="ARBA" id="ARBA00006383"/>
    </source>
</evidence>
<dbReference type="EMBL" id="JBHFNR010000204">
    <property type="protein sequence ID" value="MFB2896550.1"/>
    <property type="molecule type" value="Genomic_DNA"/>
</dbReference>
<comment type="similarity">
    <text evidence="1 4">Belongs to the antibiotic N-acetyltransferase family.</text>
</comment>
<evidence type="ECO:0000256" key="3">
    <source>
        <dbReference type="ARBA" id="ARBA00023315"/>
    </source>
</evidence>
<keyword evidence="2 4" id="KW-0808">Transferase</keyword>
<organism evidence="5 6">
    <name type="scientific">Floridaenema flaviceps BLCC-F50</name>
    <dbReference type="NCBI Taxonomy" id="3153642"/>
    <lineage>
        <taxon>Bacteria</taxon>
        <taxon>Bacillati</taxon>
        <taxon>Cyanobacteriota</taxon>
        <taxon>Cyanophyceae</taxon>
        <taxon>Oscillatoriophycideae</taxon>
        <taxon>Aerosakkonematales</taxon>
        <taxon>Aerosakkonemataceae</taxon>
        <taxon>Floridanema</taxon>
        <taxon>Floridanema flaviceps</taxon>
    </lineage>
</organism>
<dbReference type="PANTHER" id="PTHR11104">
    <property type="entry name" value="AMINOGLYCOSIDE N3-ACETYLTRANSFERASE"/>
    <property type="match status" value="1"/>
</dbReference>
<accession>A0ABV4XXU4</accession>
<evidence type="ECO:0000313" key="6">
    <source>
        <dbReference type="Proteomes" id="UP001576784"/>
    </source>
</evidence>
<dbReference type="InterPro" id="IPR003679">
    <property type="entry name" value="Amioglycoside_AcTrfase"/>
</dbReference>
<keyword evidence="4" id="KW-0046">Antibiotic resistance</keyword>
<evidence type="ECO:0000313" key="5">
    <source>
        <dbReference type="EMBL" id="MFB2896550.1"/>
    </source>
</evidence>
<name>A0ABV4XXU4_9CYAN</name>
<dbReference type="SUPFAM" id="SSF110710">
    <property type="entry name" value="TTHA0583/YokD-like"/>
    <property type="match status" value="1"/>
</dbReference>
<sequence>MSESEAIAKTPSPRTLETLKNDFRQLGLQPGMTVIVHSSLSSLGWVCGGSVTVIQALMDVITPNGTLVMPTHSGEHSDPATWQNPPVPSDWCSIIRENMPAFDPQITPTRGMGKIVETFRSYPKVLRSYHPAVSFAAWGKHAETITKNHSLDYSLGESSPLARLYDLDGWILLLGVTYDSCTCLHLAEYRVPHKKEALRGTVVLEGDRRVWKNYQDIEYNQDSFEQLGAAFEQTQSVKISAVGSAEARFFPVKSAVDFAVDWLSNKLNY</sequence>
<reference evidence="5 6" key="1">
    <citation type="submission" date="2024-09" db="EMBL/GenBank/DDBJ databases">
        <title>Floridaenema gen nov. (Aerosakkonemataceae, Aerosakkonematales ord. nov., Cyanobacteria) from benthic tropical and subtropical fresh waters, with the description of four new species.</title>
        <authorList>
            <person name="Moretto J.A."/>
            <person name="Berthold D.E."/>
            <person name="Lefler F.W."/>
            <person name="Huang I.-S."/>
            <person name="Laughinghouse H. IV."/>
        </authorList>
    </citation>
    <scope>NUCLEOTIDE SEQUENCE [LARGE SCALE GENOMIC DNA]</scope>
    <source>
        <strain evidence="5 6">BLCC-F50</strain>
    </source>
</reference>
<dbReference type="EC" id="2.3.1.-" evidence="4"/>